<comment type="caution">
    <text evidence="2">The sequence shown here is derived from an EMBL/GenBank/DDBJ whole genome shotgun (WGS) entry which is preliminary data.</text>
</comment>
<gene>
    <name evidence="2" type="ORF">F2Q68_00044436</name>
</gene>
<dbReference type="AlphaFoldDB" id="A0A8S9LLD6"/>
<evidence type="ECO:0000313" key="3">
    <source>
        <dbReference type="Proteomes" id="UP000712281"/>
    </source>
</evidence>
<dbReference type="Pfam" id="PF14111">
    <property type="entry name" value="DUF4283"/>
    <property type="match status" value="1"/>
</dbReference>
<protein>
    <recommendedName>
        <fullName evidence="1">DUF4283 domain-containing protein</fullName>
    </recommendedName>
</protein>
<accession>A0A8S9LLD6</accession>
<sequence>MSSNKGKGILYQDDDDEPIQLPDQADEDLIKEYNLSLIGKILNPKKQNVERLIFAMLEQWGMSEKISACDLGNGLFLFNFDNEEDLNSVLDQSPFHHNYCMYVLVRWEPIIDENYPSLVPFWIQRQGIPLHLTTRKQRYSDGHSDGK</sequence>
<name>A0A8S9LLD6_BRACR</name>
<feature type="domain" description="DUF4283" evidence="1">
    <location>
        <begin position="33"/>
        <end position="109"/>
    </location>
</feature>
<organism evidence="2 3">
    <name type="scientific">Brassica cretica</name>
    <name type="common">Mustard</name>
    <dbReference type="NCBI Taxonomy" id="69181"/>
    <lineage>
        <taxon>Eukaryota</taxon>
        <taxon>Viridiplantae</taxon>
        <taxon>Streptophyta</taxon>
        <taxon>Embryophyta</taxon>
        <taxon>Tracheophyta</taxon>
        <taxon>Spermatophyta</taxon>
        <taxon>Magnoliopsida</taxon>
        <taxon>eudicotyledons</taxon>
        <taxon>Gunneridae</taxon>
        <taxon>Pentapetalae</taxon>
        <taxon>rosids</taxon>
        <taxon>malvids</taxon>
        <taxon>Brassicales</taxon>
        <taxon>Brassicaceae</taxon>
        <taxon>Brassiceae</taxon>
        <taxon>Brassica</taxon>
    </lineage>
</organism>
<dbReference type="PANTHER" id="PTHR31286">
    <property type="entry name" value="GLYCINE-RICH CELL WALL STRUCTURAL PROTEIN 1.8-LIKE"/>
    <property type="match status" value="1"/>
</dbReference>
<proteinExistence type="predicted"/>
<dbReference type="PANTHER" id="PTHR31286:SF162">
    <property type="entry name" value="DUF4283 DOMAIN-CONTAINING PROTEIN-RELATED"/>
    <property type="match status" value="1"/>
</dbReference>
<dbReference type="Proteomes" id="UP000712281">
    <property type="component" value="Unassembled WGS sequence"/>
</dbReference>
<dbReference type="InterPro" id="IPR040256">
    <property type="entry name" value="At4g02000-like"/>
</dbReference>
<dbReference type="InterPro" id="IPR025558">
    <property type="entry name" value="DUF4283"/>
</dbReference>
<evidence type="ECO:0000259" key="1">
    <source>
        <dbReference type="Pfam" id="PF14111"/>
    </source>
</evidence>
<dbReference type="EMBL" id="QGKW02000276">
    <property type="protein sequence ID" value="KAF2608344.1"/>
    <property type="molecule type" value="Genomic_DNA"/>
</dbReference>
<reference evidence="2" key="1">
    <citation type="submission" date="2019-12" db="EMBL/GenBank/DDBJ databases">
        <title>Genome sequencing and annotation of Brassica cretica.</title>
        <authorList>
            <person name="Studholme D.J."/>
            <person name="Sarris P.F."/>
        </authorList>
    </citation>
    <scope>NUCLEOTIDE SEQUENCE</scope>
    <source>
        <strain evidence="2">PFS-001/15</strain>
        <tissue evidence="2">Leaf</tissue>
    </source>
</reference>
<evidence type="ECO:0000313" key="2">
    <source>
        <dbReference type="EMBL" id="KAF2608344.1"/>
    </source>
</evidence>